<organism evidence="3 4">
    <name type="scientific">Nocardioides fonticola</name>
    <dbReference type="NCBI Taxonomy" id="450363"/>
    <lineage>
        <taxon>Bacteria</taxon>
        <taxon>Bacillati</taxon>
        <taxon>Actinomycetota</taxon>
        <taxon>Actinomycetes</taxon>
        <taxon>Propionibacteriales</taxon>
        <taxon>Nocardioidaceae</taxon>
        <taxon>Nocardioides</taxon>
    </lineage>
</organism>
<feature type="transmembrane region" description="Helical" evidence="2">
    <location>
        <begin position="117"/>
        <end position="137"/>
    </location>
</feature>
<evidence type="ECO:0000256" key="1">
    <source>
        <dbReference type="SAM" id="MobiDB-lite"/>
    </source>
</evidence>
<feature type="transmembrane region" description="Helical" evidence="2">
    <location>
        <begin position="257"/>
        <end position="278"/>
    </location>
</feature>
<dbReference type="PANTHER" id="PTHR30188">
    <property type="entry name" value="ABC TRANSPORTER PERMEASE PROTEIN-RELATED"/>
    <property type="match status" value="1"/>
</dbReference>
<evidence type="ECO:0000256" key="2">
    <source>
        <dbReference type="SAM" id="Phobius"/>
    </source>
</evidence>
<keyword evidence="2" id="KW-0472">Membrane</keyword>
<gene>
    <name evidence="3" type="ORF">GCM10022215_15730</name>
</gene>
<name>A0ABP7XHT6_9ACTN</name>
<feature type="transmembrane region" description="Helical" evidence="2">
    <location>
        <begin position="217"/>
        <end position="236"/>
    </location>
</feature>
<feature type="transmembrane region" description="Helical" evidence="2">
    <location>
        <begin position="167"/>
        <end position="192"/>
    </location>
</feature>
<reference evidence="4" key="1">
    <citation type="journal article" date="2019" name="Int. J. Syst. Evol. Microbiol.">
        <title>The Global Catalogue of Microorganisms (GCM) 10K type strain sequencing project: providing services to taxonomists for standard genome sequencing and annotation.</title>
        <authorList>
            <consortium name="The Broad Institute Genomics Platform"/>
            <consortium name="The Broad Institute Genome Sequencing Center for Infectious Disease"/>
            <person name="Wu L."/>
            <person name="Ma J."/>
        </authorList>
    </citation>
    <scope>NUCLEOTIDE SEQUENCE [LARGE SCALE GENOMIC DNA]</scope>
    <source>
        <strain evidence="4">JCM 16703</strain>
    </source>
</reference>
<feature type="transmembrane region" description="Helical" evidence="2">
    <location>
        <begin position="75"/>
        <end position="97"/>
    </location>
</feature>
<evidence type="ECO:0000313" key="3">
    <source>
        <dbReference type="EMBL" id="GAA4116221.1"/>
    </source>
</evidence>
<dbReference type="PANTHER" id="PTHR30188:SF4">
    <property type="entry name" value="PROTEIN TRIGALACTOSYLDIACYLGLYCEROL 1, CHLOROPLASTIC"/>
    <property type="match status" value="1"/>
</dbReference>
<evidence type="ECO:0000313" key="4">
    <source>
        <dbReference type="Proteomes" id="UP001501495"/>
    </source>
</evidence>
<feature type="region of interest" description="Disordered" evidence="1">
    <location>
        <begin position="1"/>
        <end position="22"/>
    </location>
</feature>
<accession>A0ABP7XHT6</accession>
<protein>
    <submittedName>
        <fullName evidence="3">ABC transporter permease</fullName>
    </submittedName>
</protein>
<dbReference type="Pfam" id="PF02405">
    <property type="entry name" value="MlaE"/>
    <property type="match status" value="1"/>
</dbReference>
<sequence>MTALLPSGASLEAPGDVRTGRRRGPGTLRAVLRRPLTPVGELFAFALEVLWAMTQRPFQWRELSDQAWFVTRVSLLPAMAITIPFGAVLSLQIGSLFNQLGATSFTGAAAVTGIVQQAAPIATVVIVAGAAGTAVAADLGSRRIREELDALEVLGISPIQRLVVPRVLAMAIVAMLLNGVATGVGTMGAYTFNVIVQGGSPGAYLHSFTALAQLPDLYVGELKAFVFGLLAGIVAAHQGVNARGGPQGVGDGVNQSVVVSFVLLFVTNAIITAAYYQIVPPKGL</sequence>
<proteinExistence type="predicted"/>
<keyword evidence="4" id="KW-1185">Reference proteome</keyword>
<keyword evidence="2" id="KW-0812">Transmembrane</keyword>
<comment type="caution">
    <text evidence="3">The sequence shown here is derived from an EMBL/GenBank/DDBJ whole genome shotgun (WGS) entry which is preliminary data.</text>
</comment>
<dbReference type="EMBL" id="BAAAZH010000012">
    <property type="protein sequence ID" value="GAA4116221.1"/>
    <property type="molecule type" value="Genomic_DNA"/>
</dbReference>
<feature type="transmembrane region" description="Helical" evidence="2">
    <location>
        <begin position="36"/>
        <end position="54"/>
    </location>
</feature>
<dbReference type="Proteomes" id="UP001501495">
    <property type="component" value="Unassembled WGS sequence"/>
</dbReference>
<dbReference type="RefSeq" id="WP_344732760.1">
    <property type="nucleotide sequence ID" value="NZ_BAAAZH010000012.1"/>
</dbReference>
<keyword evidence="2" id="KW-1133">Transmembrane helix</keyword>
<dbReference type="InterPro" id="IPR030802">
    <property type="entry name" value="Permease_MalE"/>
</dbReference>